<dbReference type="CDD" id="cd00212">
    <property type="entry name" value="PTS_IIB_glc"/>
    <property type="match status" value="1"/>
</dbReference>
<dbReference type="InterPro" id="IPR011299">
    <property type="entry name" value="PTS_IIBC_glc"/>
</dbReference>
<evidence type="ECO:0000256" key="8">
    <source>
        <dbReference type="ARBA" id="ARBA00022777"/>
    </source>
</evidence>
<keyword evidence="5" id="KW-0808">Transferase</keyword>
<feature type="transmembrane region" description="Helical" evidence="12">
    <location>
        <begin position="276"/>
        <end position="294"/>
    </location>
</feature>
<keyword evidence="7 12" id="KW-0812">Transmembrane</keyword>
<evidence type="ECO:0000256" key="10">
    <source>
        <dbReference type="ARBA" id="ARBA00023136"/>
    </source>
</evidence>
<feature type="transmembrane region" description="Helical" evidence="12">
    <location>
        <begin position="168"/>
        <end position="189"/>
    </location>
</feature>
<keyword evidence="2" id="KW-0813">Transport</keyword>
<dbReference type="PROSITE" id="PS51098">
    <property type="entry name" value="PTS_EIIB_TYPE_1"/>
    <property type="match status" value="1"/>
</dbReference>
<comment type="subcellular location">
    <subcellularLocation>
        <location evidence="1">Cell membrane</location>
        <topology evidence="1">Multi-pass membrane protein</topology>
    </subcellularLocation>
</comment>
<dbReference type="InterPro" id="IPR036878">
    <property type="entry name" value="Glu_permease_IIB"/>
</dbReference>
<keyword evidence="3" id="KW-1003">Cell membrane</keyword>
<dbReference type="GO" id="GO:0005886">
    <property type="term" value="C:plasma membrane"/>
    <property type="evidence" value="ECO:0007669"/>
    <property type="project" value="UniProtKB-SubCell"/>
</dbReference>
<feature type="transmembrane region" description="Helical" evidence="12">
    <location>
        <begin position="73"/>
        <end position="100"/>
    </location>
</feature>
<dbReference type="NCBIfam" id="TIGR00826">
    <property type="entry name" value="EIIB_glc"/>
    <property type="match status" value="1"/>
</dbReference>
<evidence type="ECO:0000259" key="14">
    <source>
        <dbReference type="PROSITE" id="PS51098"/>
    </source>
</evidence>
<dbReference type="NCBIfam" id="TIGR00830">
    <property type="entry name" value="PTBA"/>
    <property type="match status" value="1"/>
</dbReference>
<keyword evidence="8" id="KW-0418">Kinase</keyword>
<evidence type="ECO:0000256" key="2">
    <source>
        <dbReference type="ARBA" id="ARBA00022448"/>
    </source>
</evidence>
<dbReference type="GO" id="GO:0090563">
    <property type="term" value="F:protein-phosphocysteine-sugar phosphotransferase activity"/>
    <property type="evidence" value="ECO:0007669"/>
    <property type="project" value="TreeGrafter"/>
</dbReference>
<dbReference type="GO" id="GO:0008982">
    <property type="term" value="F:protein-N(PI)-phosphohistidine-sugar phosphotransferase activity"/>
    <property type="evidence" value="ECO:0007669"/>
    <property type="project" value="InterPro"/>
</dbReference>
<dbReference type="PROSITE" id="PS01035">
    <property type="entry name" value="PTS_EIIB_TYPE_1_CYS"/>
    <property type="match status" value="1"/>
</dbReference>
<evidence type="ECO:0000256" key="1">
    <source>
        <dbReference type="ARBA" id="ARBA00004651"/>
    </source>
</evidence>
<evidence type="ECO:0000256" key="4">
    <source>
        <dbReference type="ARBA" id="ARBA00022597"/>
    </source>
</evidence>
<dbReference type="GO" id="GO:0055056">
    <property type="term" value="F:D-glucose transmembrane transporter activity"/>
    <property type="evidence" value="ECO:0007669"/>
    <property type="project" value="InterPro"/>
</dbReference>
<organism evidence="16 17">
    <name type="scientific">Shouchella clausii</name>
    <name type="common">Alkalihalobacillus clausii</name>
    <dbReference type="NCBI Taxonomy" id="79880"/>
    <lineage>
        <taxon>Bacteria</taxon>
        <taxon>Bacillati</taxon>
        <taxon>Bacillota</taxon>
        <taxon>Bacilli</taxon>
        <taxon>Bacillales</taxon>
        <taxon>Bacillaceae</taxon>
        <taxon>Shouchella</taxon>
    </lineage>
</organism>
<dbReference type="InterPro" id="IPR050429">
    <property type="entry name" value="PTS_Glucose_EIICBA"/>
</dbReference>
<dbReference type="PROSITE" id="PS00371">
    <property type="entry name" value="PTS_EIIA_TYPE_1_HIS"/>
    <property type="match status" value="1"/>
</dbReference>
<dbReference type="Proteomes" id="UP000216207">
    <property type="component" value="Unassembled WGS sequence"/>
</dbReference>
<keyword evidence="10 12" id="KW-0472">Membrane</keyword>
<accession>A0A268NV19</accession>
<dbReference type="AlphaFoldDB" id="A0A268NV19"/>
<evidence type="ECO:0000256" key="9">
    <source>
        <dbReference type="ARBA" id="ARBA00022989"/>
    </source>
</evidence>
<gene>
    <name evidence="16" type="ORF">CHH72_21450</name>
</gene>
<dbReference type="Pfam" id="PF00367">
    <property type="entry name" value="PTS_EIIB"/>
    <property type="match status" value="1"/>
</dbReference>
<dbReference type="InterPro" id="IPR001127">
    <property type="entry name" value="PTS_EIIA_1_perm"/>
</dbReference>
<dbReference type="GO" id="GO:1904659">
    <property type="term" value="P:D-glucose transmembrane transport"/>
    <property type="evidence" value="ECO:0007669"/>
    <property type="project" value="InterPro"/>
</dbReference>
<keyword evidence="9 12" id="KW-1133">Transmembrane helix</keyword>
<feature type="transmembrane region" description="Helical" evidence="12">
    <location>
        <begin position="201"/>
        <end position="221"/>
    </location>
</feature>
<dbReference type="FunFam" id="3.30.1360.60:FF:000001">
    <property type="entry name" value="PTS system glucose-specific IIBC component PtsG"/>
    <property type="match status" value="1"/>
</dbReference>
<feature type="transmembrane region" description="Helical" evidence="12">
    <location>
        <begin position="378"/>
        <end position="400"/>
    </location>
</feature>
<evidence type="ECO:0000259" key="15">
    <source>
        <dbReference type="PROSITE" id="PS51103"/>
    </source>
</evidence>
<dbReference type="Pfam" id="PF00358">
    <property type="entry name" value="PTS_EIIA_1"/>
    <property type="match status" value="1"/>
</dbReference>
<dbReference type="GO" id="GO:0016301">
    <property type="term" value="F:kinase activity"/>
    <property type="evidence" value="ECO:0007669"/>
    <property type="project" value="UniProtKB-KW"/>
</dbReference>
<dbReference type="FunFam" id="2.70.70.10:FF:000001">
    <property type="entry name" value="PTS system glucose-specific IIA component"/>
    <property type="match status" value="1"/>
</dbReference>
<dbReference type="InterPro" id="IPR018113">
    <property type="entry name" value="PTrfase_EIIB_Cys"/>
</dbReference>
<dbReference type="InterPro" id="IPR001996">
    <property type="entry name" value="PTS_IIB_1"/>
</dbReference>
<dbReference type="PANTHER" id="PTHR30009:SF20">
    <property type="entry name" value="PTS SYSTEM GLUCOSE-SPECIFIC EIICB COMPONENT-RELATED"/>
    <property type="match status" value="1"/>
</dbReference>
<dbReference type="Gene3D" id="2.70.70.10">
    <property type="entry name" value="Glucose Permease (Domain IIA)"/>
    <property type="match status" value="1"/>
</dbReference>
<feature type="transmembrane region" description="Helical" evidence="12">
    <location>
        <begin position="121"/>
        <end position="148"/>
    </location>
</feature>
<dbReference type="Pfam" id="PF02378">
    <property type="entry name" value="PTS_EIIC"/>
    <property type="match status" value="1"/>
</dbReference>
<dbReference type="RefSeq" id="WP_095327389.1">
    <property type="nucleotide sequence ID" value="NZ_NPCC01000045.1"/>
</dbReference>
<dbReference type="PROSITE" id="PS51103">
    <property type="entry name" value="PTS_EIIC_TYPE_1"/>
    <property type="match status" value="1"/>
</dbReference>
<reference evidence="16 17" key="1">
    <citation type="submission" date="2017-07" db="EMBL/GenBank/DDBJ databases">
        <title>Isolation and whole genome analysis of endospore-forming bacteria from heroin.</title>
        <authorList>
            <person name="Kalinowski J."/>
            <person name="Ahrens B."/>
            <person name="Al-Dilaimi A."/>
            <person name="Winkler A."/>
            <person name="Wibberg D."/>
            <person name="Schleenbecker U."/>
            <person name="Ruckert C."/>
            <person name="Wolfel R."/>
            <person name="Grass G."/>
        </authorList>
    </citation>
    <scope>NUCLEOTIDE SEQUENCE [LARGE SCALE GENOMIC DNA]</scope>
    <source>
        <strain evidence="16 17">7539</strain>
    </source>
</reference>
<feature type="transmembrane region" description="Helical" evidence="12">
    <location>
        <begin position="353"/>
        <end position="372"/>
    </location>
</feature>
<comment type="caution">
    <text evidence="16">The sequence shown here is derived from an EMBL/GenBank/DDBJ whole genome shotgun (WGS) entry which is preliminary data.</text>
</comment>
<feature type="transmembrane region" description="Helical" evidence="12">
    <location>
        <begin position="324"/>
        <end position="346"/>
    </location>
</feature>
<keyword evidence="6" id="KW-0598">Phosphotransferase system</keyword>
<proteinExistence type="predicted"/>
<evidence type="ECO:0000256" key="5">
    <source>
        <dbReference type="ARBA" id="ARBA00022679"/>
    </source>
</evidence>
<dbReference type="InterPro" id="IPR003352">
    <property type="entry name" value="PTS_EIIC"/>
</dbReference>
<evidence type="ECO:0000256" key="11">
    <source>
        <dbReference type="PROSITE-ProRule" id="PRU00421"/>
    </source>
</evidence>
<sequence>MFKNAFGKLQKIGKALMLPVAMLPVAGLLLGIGAALQMENTLNYMPFLEAGWIQHTAGVMEAAGGVIFDNLSLIFAVGVAIGLAGDGAAALAALVGYLVMNTVMGQWLGVSAEMVAEDPSFANILGIDTLQTGVFGGIIVGLIAAYCYNRFYDIEMPAFLGFFAGKRFVPIITAVATFLMALLLLVVWPPIQHGLNSFSEFLLGSSLYVAVFLFGFIRRLLIPFGLHHIFHAPFWYEFGSYTNAAGEIVRGDMLIFFAQLRDGAELTAGHFMAGEFPIFMFGLPAAALAMYHCAKPEKKKLVAGLFASAALTSFLTGITEPIEFTFLFIAPVLFVLHAILDGLSFVLMTLFDVHVGFTFSGGAIDFFLFGILPNEEQWWITILIGLVFAAIYYVVFRFAIQKFNLMTPGRENDTANDYKGKGKTGELAGQVLQAMGGKDNIAHLDACITRLRVSVNDIKAVNKDELKALGAAGVLEVGNNIQAIFGPRSETLKGQIQDVMAGKTPRPLKTNQQEEVSEQLEEIQPDALMNEGTFLAPMAGTLMPLAEVPDQVFSEKMMGDGFAIDPEDGMVYSPVEGKVTTVFPTKHAIGLTTSTGMEVLIHIGIDTVKLQGEGFDVLVEEGDQISAGDKLAEFDLDYIRNHAASTITPVVFTNLGADKAVVINKKGRVLAKEKGIVAVSG</sequence>
<dbReference type="PROSITE" id="PS51093">
    <property type="entry name" value="PTS_EIIA_TYPE_1"/>
    <property type="match status" value="1"/>
</dbReference>
<dbReference type="EMBL" id="NPCC01000045">
    <property type="protein sequence ID" value="PAE86895.1"/>
    <property type="molecule type" value="Genomic_DNA"/>
</dbReference>
<feature type="transmembrane region" description="Helical" evidence="12">
    <location>
        <begin position="12"/>
        <end position="36"/>
    </location>
</feature>
<evidence type="ECO:0000256" key="7">
    <source>
        <dbReference type="ARBA" id="ARBA00022692"/>
    </source>
</evidence>
<dbReference type="SUPFAM" id="SSF55604">
    <property type="entry name" value="Glucose permease domain IIB"/>
    <property type="match status" value="1"/>
</dbReference>
<feature type="transmembrane region" description="Helical" evidence="12">
    <location>
        <begin position="301"/>
        <end position="318"/>
    </location>
</feature>
<dbReference type="InterPro" id="IPR011055">
    <property type="entry name" value="Dup_hybrid_motif"/>
</dbReference>
<evidence type="ECO:0000259" key="13">
    <source>
        <dbReference type="PROSITE" id="PS51093"/>
    </source>
</evidence>
<dbReference type="InterPro" id="IPR013013">
    <property type="entry name" value="PTS_EIIC_1"/>
</dbReference>
<dbReference type="Gene3D" id="3.30.1360.60">
    <property type="entry name" value="Glucose permease domain IIB"/>
    <property type="match status" value="1"/>
</dbReference>
<dbReference type="GO" id="GO:0009401">
    <property type="term" value="P:phosphoenolpyruvate-dependent sugar phosphotransferase system"/>
    <property type="evidence" value="ECO:0007669"/>
    <property type="project" value="UniProtKB-KW"/>
</dbReference>
<dbReference type="CDD" id="cd00210">
    <property type="entry name" value="PTS_IIA_glc"/>
    <property type="match status" value="1"/>
</dbReference>
<evidence type="ECO:0000313" key="16">
    <source>
        <dbReference type="EMBL" id="PAE86895.1"/>
    </source>
</evidence>
<dbReference type="PANTHER" id="PTHR30009">
    <property type="entry name" value="CYTOCHROME C-TYPE SYNTHESIS PROTEIN AND PTS TRANSMEMBRANE COMPONENT"/>
    <property type="match status" value="1"/>
</dbReference>
<evidence type="ECO:0000256" key="12">
    <source>
        <dbReference type="SAM" id="Phobius"/>
    </source>
</evidence>
<feature type="domain" description="PTS EIIC type-1" evidence="15">
    <location>
        <begin position="3"/>
        <end position="412"/>
    </location>
</feature>
<dbReference type="SUPFAM" id="SSF51261">
    <property type="entry name" value="Duplicated hybrid motif"/>
    <property type="match status" value="1"/>
</dbReference>
<dbReference type="NCBIfam" id="TIGR02002">
    <property type="entry name" value="PTS-II-BC-glcB"/>
    <property type="match status" value="1"/>
</dbReference>
<evidence type="ECO:0000313" key="17">
    <source>
        <dbReference type="Proteomes" id="UP000216207"/>
    </source>
</evidence>
<keyword evidence="4 16" id="KW-0762">Sugar transport</keyword>
<feature type="domain" description="PTS EIIB type-1" evidence="14">
    <location>
        <begin position="425"/>
        <end position="506"/>
    </location>
</feature>
<feature type="domain" description="PTS EIIA type-1" evidence="13">
    <location>
        <begin position="550"/>
        <end position="654"/>
    </location>
</feature>
<protein>
    <submittedName>
        <fullName evidence="16">PTS glucose transporter subunit IICBA</fullName>
    </submittedName>
</protein>
<evidence type="ECO:0000256" key="6">
    <source>
        <dbReference type="ARBA" id="ARBA00022683"/>
    </source>
</evidence>
<feature type="active site" description="Phosphocysteine intermediate; for EIIB activity" evidence="11">
    <location>
        <position position="447"/>
    </location>
</feature>
<evidence type="ECO:0000256" key="3">
    <source>
        <dbReference type="ARBA" id="ARBA00022475"/>
    </source>
</evidence>
<name>A0A268NV19_SHOCL</name>